<dbReference type="InterPro" id="IPR002076">
    <property type="entry name" value="ELO_fam"/>
</dbReference>
<dbReference type="InterPro" id="IPR030457">
    <property type="entry name" value="ELO_CS"/>
</dbReference>
<evidence type="ECO:0000313" key="11">
    <source>
        <dbReference type="EMBL" id="KAL0840712.1"/>
    </source>
</evidence>
<feature type="transmembrane region" description="Helical" evidence="10">
    <location>
        <begin position="64"/>
        <end position="83"/>
    </location>
</feature>
<keyword evidence="4 10" id="KW-0812">Transmembrane</keyword>
<proteinExistence type="inferred from homology"/>
<dbReference type="AlphaFoldDB" id="A0ABD0TDA6"/>
<evidence type="ECO:0000256" key="5">
    <source>
        <dbReference type="ARBA" id="ARBA00022832"/>
    </source>
</evidence>
<evidence type="ECO:0000313" key="12">
    <source>
        <dbReference type="Proteomes" id="UP001549921"/>
    </source>
</evidence>
<feature type="transmembrane region" description="Helical" evidence="10">
    <location>
        <begin position="232"/>
        <end position="254"/>
    </location>
</feature>
<dbReference type="PANTHER" id="PTHR11157:SF103">
    <property type="entry name" value="ELONGATION OF VERY LONG CHAIN FATTY ACIDS PROTEIN"/>
    <property type="match status" value="1"/>
</dbReference>
<evidence type="ECO:0000256" key="1">
    <source>
        <dbReference type="ARBA" id="ARBA00004141"/>
    </source>
</evidence>
<dbReference type="GO" id="GO:0016020">
    <property type="term" value="C:membrane"/>
    <property type="evidence" value="ECO:0007669"/>
    <property type="project" value="UniProtKB-SubCell"/>
</dbReference>
<comment type="subcellular location">
    <subcellularLocation>
        <location evidence="1">Membrane</location>
        <topology evidence="1">Multi-pass membrane protein</topology>
    </subcellularLocation>
</comment>
<dbReference type="EMBL" id="JBEDNZ010000007">
    <property type="protein sequence ID" value="KAL0840712.1"/>
    <property type="molecule type" value="Genomic_DNA"/>
</dbReference>
<dbReference type="Proteomes" id="UP001549921">
    <property type="component" value="Unassembled WGS sequence"/>
</dbReference>
<dbReference type="GO" id="GO:0006633">
    <property type="term" value="P:fatty acid biosynthetic process"/>
    <property type="evidence" value="ECO:0007669"/>
    <property type="project" value="UniProtKB-KW"/>
</dbReference>
<dbReference type="GO" id="GO:0009922">
    <property type="term" value="F:fatty acid elongase activity"/>
    <property type="evidence" value="ECO:0007669"/>
    <property type="project" value="UniProtKB-EC"/>
</dbReference>
<dbReference type="Pfam" id="PF01151">
    <property type="entry name" value="ELO"/>
    <property type="match status" value="1"/>
</dbReference>
<comment type="catalytic activity">
    <reaction evidence="10">
        <text>a very-long-chain acyl-CoA + malonyl-CoA + H(+) = a very-long-chain 3-oxoacyl-CoA + CO2 + CoA</text>
        <dbReference type="Rhea" id="RHEA:32727"/>
        <dbReference type="ChEBI" id="CHEBI:15378"/>
        <dbReference type="ChEBI" id="CHEBI:16526"/>
        <dbReference type="ChEBI" id="CHEBI:57287"/>
        <dbReference type="ChEBI" id="CHEBI:57384"/>
        <dbReference type="ChEBI" id="CHEBI:90725"/>
        <dbReference type="ChEBI" id="CHEBI:90736"/>
        <dbReference type="EC" id="2.3.1.199"/>
    </reaction>
</comment>
<evidence type="ECO:0000256" key="4">
    <source>
        <dbReference type="ARBA" id="ARBA00022692"/>
    </source>
</evidence>
<evidence type="ECO:0000256" key="6">
    <source>
        <dbReference type="ARBA" id="ARBA00022989"/>
    </source>
</evidence>
<feature type="transmembrane region" description="Helical" evidence="10">
    <location>
        <begin position="28"/>
        <end position="52"/>
    </location>
</feature>
<sequence>MDVYNISNETLPSSLWEFKGKVHFVDKWFLMTTPVPVLTILLSYLVIVLNVGPKLMKSRAPMNLNSVLVFYNAVQVIASLFLLNTGYQILKPYGLLHRTCLLNNEKVMMGVTTGIYYYLAAKLSELLDTVFFVLRKKQNQVTFLHVYHHFCMVLNTWIALKYEPTYSVVFLGTINSFIHVVMYTYYGLSAFPSLTKYLWWKKYITSMQLIQFVLIFLHAVATYIYGGCPPSYFLLSIIIFNTAFFMFLFGDFYVKSYVKKSQSKTVKQN</sequence>
<feature type="transmembrane region" description="Helical" evidence="10">
    <location>
        <begin position="209"/>
        <end position="226"/>
    </location>
</feature>
<feature type="transmembrane region" description="Helical" evidence="10">
    <location>
        <begin position="166"/>
        <end position="188"/>
    </location>
</feature>
<comment type="similarity">
    <text evidence="10">Belongs to the ELO family.</text>
</comment>
<evidence type="ECO:0000256" key="8">
    <source>
        <dbReference type="ARBA" id="ARBA00023136"/>
    </source>
</evidence>
<keyword evidence="2 10" id="KW-0444">Lipid biosynthesis</keyword>
<evidence type="ECO:0000256" key="10">
    <source>
        <dbReference type="RuleBase" id="RU361115"/>
    </source>
</evidence>
<evidence type="ECO:0000256" key="7">
    <source>
        <dbReference type="ARBA" id="ARBA00023098"/>
    </source>
</evidence>
<keyword evidence="3 10" id="KW-0808">Transferase</keyword>
<evidence type="ECO:0000256" key="3">
    <source>
        <dbReference type="ARBA" id="ARBA00022679"/>
    </source>
</evidence>
<keyword evidence="7 10" id="KW-0443">Lipid metabolism</keyword>
<dbReference type="EC" id="2.3.1.199" evidence="10"/>
<keyword evidence="6 10" id="KW-1133">Transmembrane helix</keyword>
<dbReference type="PROSITE" id="PS01188">
    <property type="entry name" value="ELO"/>
    <property type="match status" value="1"/>
</dbReference>
<comment type="caution">
    <text evidence="11">The sequence shown here is derived from an EMBL/GenBank/DDBJ whole genome shotgun (WGS) entry which is preliminary data.</text>
</comment>
<protein>
    <recommendedName>
        <fullName evidence="10">Elongation of very long chain fatty acids protein</fullName>
        <ecNumber evidence="10">2.3.1.199</ecNumber>
    </recommendedName>
    <alternativeName>
        <fullName evidence="10">Very-long-chain 3-oxoacyl-CoA synthase</fullName>
    </alternativeName>
</protein>
<evidence type="ECO:0000256" key="2">
    <source>
        <dbReference type="ARBA" id="ARBA00022516"/>
    </source>
</evidence>
<dbReference type="PANTHER" id="PTHR11157">
    <property type="entry name" value="FATTY ACID ACYL TRANSFERASE-RELATED"/>
    <property type="match status" value="1"/>
</dbReference>
<gene>
    <name evidence="11" type="ORF">ABMA28_015900</name>
</gene>
<evidence type="ECO:0000256" key="9">
    <source>
        <dbReference type="ARBA" id="ARBA00023160"/>
    </source>
</evidence>
<reference evidence="11 12" key="1">
    <citation type="submission" date="2024-06" db="EMBL/GenBank/DDBJ databases">
        <title>A chromosome-level genome assembly of beet webworm, Loxostege sticticalis.</title>
        <authorList>
            <person name="Zhang Y."/>
        </authorList>
    </citation>
    <scope>NUCLEOTIDE SEQUENCE [LARGE SCALE GENOMIC DNA]</scope>
    <source>
        <strain evidence="11">AQ028</strain>
        <tissue evidence="11">Male pupae</tissue>
    </source>
</reference>
<keyword evidence="9 10" id="KW-0275">Fatty acid biosynthesis</keyword>
<accession>A0ABD0TDA6</accession>
<feature type="transmembrane region" description="Helical" evidence="10">
    <location>
        <begin position="115"/>
        <end position="134"/>
    </location>
</feature>
<keyword evidence="8 10" id="KW-0472">Membrane</keyword>
<name>A0ABD0TDA6_LOXSC</name>
<organism evidence="11 12">
    <name type="scientific">Loxostege sticticalis</name>
    <name type="common">Beet webworm moth</name>
    <dbReference type="NCBI Taxonomy" id="481309"/>
    <lineage>
        <taxon>Eukaryota</taxon>
        <taxon>Metazoa</taxon>
        <taxon>Ecdysozoa</taxon>
        <taxon>Arthropoda</taxon>
        <taxon>Hexapoda</taxon>
        <taxon>Insecta</taxon>
        <taxon>Pterygota</taxon>
        <taxon>Neoptera</taxon>
        <taxon>Endopterygota</taxon>
        <taxon>Lepidoptera</taxon>
        <taxon>Glossata</taxon>
        <taxon>Ditrysia</taxon>
        <taxon>Pyraloidea</taxon>
        <taxon>Crambidae</taxon>
        <taxon>Pyraustinae</taxon>
        <taxon>Loxostege</taxon>
    </lineage>
</organism>
<keyword evidence="5 10" id="KW-0276">Fatty acid metabolism</keyword>